<dbReference type="Gene3D" id="3.30.110.90">
    <property type="entry name" value="Amidohydrolase"/>
    <property type="match status" value="1"/>
</dbReference>
<dbReference type="InterPro" id="IPR032466">
    <property type="entry name" value="Metal_Hydrolase"/>
</dbReference>
<evidence type="ECO:0000313" key="2">
    <source>
        <dbReference type="EMBL" id="RMI41884.1"/>
    </source>
</evidence>
<proteinExistence type="predicted"/>
<dbReference type="SUPFAM" id="SSF51556">
    <property type="entry name" value="Metallo-dependent hydrolases"/>
    <property type="match status" value="1"/>
</dbReference>
<name>A0A3M2LWG9_9ACTN</name>
<sequence length="544" mass="58110">MTTHRPFTITDVRIFDGRVILDASCARIAGGRVDALGGSEIVREGDELVAGRGGTLLPGLIDAHVHLLPGCTQLAALFGVTTVIDQFSKPEVIERERAAADASEPVCADMRTSGIGATAPGGHPTLAYAPIPYVHGPADAAEFVNARAHEGATHLKLIYDDGSGAHMRIPTLDTTTVEALVREAHKLGMPVVAHVSTAVGAVTMARCGVDVLAHAPFDSLSDGQVTAVASAGCAVIATLDVVDGFPGPDGRLPLQHEPNLPARWRRVLDRQSRRWMPPQRPDGAAARRNAPALREAGAPVLAGTDAPNPGLVCGASLHRELRHLVAAGFRPEDALTAATDAPARVFGLTDRGRVEVGRRADLVLVDGDPTVSVEASRNVRATWVTGRRVAPGAYPGSQAERDGIAHLRATTEKIVEALRERRPGFPAPETVTREDGEPLGRIVPSAGGWQAMTIFGAPLGETSDREAAREILQVNGLSSLAEPWWARPMDEPSWREARLLEVRPDRVRVRWTDPLAEQPASGRWFELDDIDLARTRPEDTTPRA</sequence>
<accession>A0A3M2LWG9</accession>
<dbReference type="InterPro" id="IPR011059">
    <property type="entry name" value="Metal-dep_hydrolase_composite"/>
</dbReference>
<dbReference type="InterPro" id="IPR006680">
    <property type="entry name" value="Amidohydro-rel"/>
</dbReference>
<dbReference type="InterPro" id="IPR051781">
    <property type="entry name" value="Metallo-dep_Hydrolase"/>
</dbReference>
<dbReference type="SUPFAM" id="SSF51338">
    <property type="entry name" value="Composite domain of metallo-dependent hydrolases"/>
    <property type="match status" value="1"/>
</dbReference>
<reference evidence="2 3" key="1">
    <citation type="submission" date="2018-10" db="EMBL/GenBank/DDBJ databases">
        <title>Isolation from soil.</title>
        <authorList>
            <person name="Hu J."/>
        </authorList>
    </citation>
    <scope>NUCLEOTIDE SEQUENCE [LARGE SCALE GENOMIC DNA]</scope>
    <source>
        <strain evidence="2 3">NEAU-Ht49</strain>
    </source>
</reference>
<evidence type="ECO:0000259" key="1">
    <source>
        <dbReference type="Pfam" id="PF01979"/>
    </source>
</evidence>
<evidence type="ECO:0000313" key="3">
    <source>
        <dbReference type="Proteomes" id="UP000282674"/>
    </source>
</evidence>
<gene>
    <name evidence="2" type="ORF">EBO15_21450</name>
</gene>
<dbReference type="EMBL" id="RFFG01000038">
    <property type="protein sequence ID" value="RMI41884.1"/>
    <property type="molecule type" value="Genomic_DNA"/>
</dbReference>
<protein>
    <submittedName>
        <fullName evidence="2">Amidohydrolase</fullName>
    </submittedName>
</protein>
<organism evidence="2 3">
    <name type="scientific">Actinomadura harenae</name>
    <dbReference type="NCBI Taxonomy" id="2483351"/>
    <lineage>
        <taxon>Bacteria</taxon>
        <taxon>Bacillati</taxon>
        <taxon>Actinomycetota</taxon>
        <taxon>Actinomycetes</taxon>
        <taxon>Streptosporangiales</taxon>
        <taxon>Thermomonosporaceae</taxon>
        <taxon>Actinomadura</taxon>
    </lineage>
</organism>
<feature type="domain" description="Amidohydrolase-related" evidence="1">
    <location>
        <begin position="55"/>
        <end position="389"/>
    </location>
</feature>
<keyword evidence="3" id="KW-1185">Reference proteome</keyword>
<dbReference type="Gene3D" id="3.40.50.10910">
    <property type="entry name" value="Amidohydrolase"/>
    <property type="match status" value="1"/>
</dbReference>
<dbReference type="OrthoDB" id="3514520at2"/>
<dbReference type="Pfam" id="PF01979">
    <property type="entry name" value="Amidohydro_1"/>
    <property type="match status" value="1"/>
</dbReference>
<dbReference type="PANTHER" id="PTHR43135">
    <property type="entry name" value="ALPHA-D-RIBOSE 1-METHYLPHOSPHONATE 5-TRIPHOSPHATE DIPHOSPHATASE"/>
    <property type="match status" value="1"/>
</dbReference>
<comment type="caution">
    <text evidence="2">The sequence shown here is derived from an EMBL/GenBank/DDBJ whole genome shotgun (WGS) entry which is preliminary data.</text>
</comment>
<dbReference type="AlphaFoldDB" id="A0A3M2LWG9"/>
<dbReference type="GO" id="GO:0016810">
    <property type="term" value="F:hydrolase activity, acting on carbon-nitrogen (but not peptide) bonds"/>
    <property type="evidence" value="ECO:0007669"/>
    <property type="project" value="InterPro"/>
</dbReference>
<keyword evidence="2" id="KW-0378">Hydrolase</keyword>
<dbReference type="Proteomes" id="UP000282674">
    <property type="component" value="Unassembled WGS sequence"/>
</dbReference>
<dbReference type="Gene3D" id="1.20.58.520">
    <property type="entry name" value="Amidohydrolase"/>
    <property type="match status" value="1"/>
</dbReference>
<dbReference type="PANTHER" id="PTHR43135:SF3">
    <property type="entry name" value="ALPHA-D-RIBOSE 1-METHYLPHOSPHONATE 5-TRIPHOSPHATE DIPHOSPHATASE"/>
    <property type="match status" value="1"/>
</dbReference>
<dbReference type="Gene3D" id="2.30.40.10">
    <property type="entry name" value="Urease, subunit C, domain 1"/>
    <property type="match status" value="1"/>
</dbReference>